<dbReference type="AlphaFoldDB" id="A0AAW0BAX5"/>
<sequence>MSVQISREQVLVLPNFAMTDYASQGKTRAWNVVDLHNCKDSLSYYTALSRGSTAAGTVIVQGMDTTKITKGITGFLRQELRELEILDEITTKLYNGDLVGELNRVDRRELISAYRKHQRRVHGISVAEDLPVKEPGIGIGSWKLVGDDAKKSKKKRKATDIETHLIEPKRPRSMGPRGLRWDAADYCCAYDSLFTILAAIWRVNPAKWSQNFATMSKTMKVLGAGFQRQLSRVGSLEDARDEVRKTFWIMDAGKFPRGQSYTYLSDVCEVLFGESNWGTHVDKCLHCGVVDRERAGLRALKYIVTSEFSSNNGVLISIGGWLNNYMLRSLRGSCARCGGGLTRIKTAKKSPPVLVFVLSSPDICIDTNLRLLVDNVGTNYRISGVVYSGRKHFTSRIIEKNGDIWYNDGIETGEESVFEGVLQSEDGQFLNYCVTDETTRGAAAVLYMLAE</sequence>
<keyword evidence="2" id="KW-1185">Reference proteome</keyword>
<dbReference type="Proteomes" id="UP001362999">
    <property type="component" value="Unassembled WGS sequence"/>
</dbReference>
<accession>A0AAW0BAX5</accession>
<protein>
    <submittedName>
        <fullName evidence="1">Uncharacterized protein</fullName>
    </submittedName>
</protein>
<comment type="caution">
    <text evidence="1">The sequence shown here is derived from an EMBL/GenBank/DDBJ whole genome shotgun (WGS) entry which is preliminary data.</text>
</comment>
<name>A0AAW0BAX5_9AGAR</name>
<organism evidence="1 2">
    <name type="scientific">Favolaschia claudopus</name>
    <dbReference type="NCBI Taxonomy" id="2862362"/>
    <lineage>
        <taxon>Eukaryota</taxon>
        <taxon>Fungi</taxon>
        <taxon>Dikarya</taxon>
        <taxon>Basidiomycota</taxon>
        <taxon>Agaricomycotina</taxon>
        <taxon>Agaricomycetes</taxon>
        <taxon>Agaricomycetidae</taxon>
        <taxon>Agaricales</taxon>
        <taxon>Marasmiineae</taxon>
        <taxon>Mycenaceae</taxon>
        <taxon>Favolaschia</taxon>
    </lineage>
</organism>
<gene>
    <name evidence="1" type="ORF">R3P38DRAFT_2532685</name>
</gene>
<dbReference type="EMBL" id="JAWWNJ010000037">
    <property type="protein sequence ID" value="KAK7022653.1"/>
    <property type="molecule type" value="Genomic_DNA"/>
</dbReference>
<reference evidence="1 2" key="1">
    <citation type="journal article" date="2024" name="J Genomics">
        <title>Draft genome sequencing and assembly of Favolaschia claudopus CIRM-BRFM 2984 isolated from oak limbs.</title>
        <authorList>
            <person name="Navarro D."/>
            <person name="Drula E."/>
            <person name="Chaduli D."/>
            <person name="Cazenave R."/>
            <person name="Ahrendt S."/>
            <person name="Wang J."/>
            <person name="Lipzen A."/>
            <person name="Daum C."/>
            <person name="Barry K."/>
            <person name="Grigoriev I.V."/>
            <person name="Favel A."/>
            <person name="Rosso M.N."/>
            <person name="Martin F."/>
        </authorList>
    </citation>
    <scope>NUCLEOTIDE SEQUENCE [LARGE SCALE GENOMIC DNA]</scope>
    <source>
        <strain evidence="1 2">CIRM-BRFM 2984</strain>
    </source>
</reference>
<evidence type="ECO:0000313" key="2">
    <source>
        <dbReference type="Proteomes" id="UP001362999"/>
    </source>
</evidence>
<evidence type="ECO:0000313" key="1">
    <source>
        <dbReference type="EMBL" id="KAK7022653.1"/>
    </source>
</evidence>
<proteinExistence type="predicted"/>